<accession>E4X123</accession>
<dbReference type="GO" id="GO:0042721">
    <property type="term" value="C:TIM22 mitochondrial import inner membrane insertion complex"/>
    <property type="evidence" value="ECO:0007669"/>
    <property type="project" value="InterPro"/>
</dbReference>
<dbReference type="Pfam" id="PF10171">
    <property type="entry name" value="Tim29"/>
    <property type="match status" value="1"/>
</dbReference>
<dbReference type="InParanoid" id="E4X123"/>
<dbReference type="InterPro" id="IPR019322">
    <property type="entry name" value="TIMM29"/>
</dbReference>
<evidence type="ECO:0000313" key="2">
    <source>
        <dbReference type="Proteomes" id="UP000001307"/>
    </source>
</evidence>
<dbReference type="GO" id="GO:0045039">
    <property type="term" value="P:protein insertion into mitochondrial inner membrane"/>
    <property type="evidence" value="ECO:0007669"/>
    <property type="project" value="TreeGrafter"/>
</dbReference>
<gene>
    <name evidence="1" type="ORF">GSOID_T00014986001</name>
</gene>
<dbReference type="PANTHER" id="PTHR21435">
    <property type="entry name" value="MITOCHONDRIAL IMPORT INNER MEMBRANE TRANSLOCASE SUBUNIT TIM29"/>
    <property type="match status" value="1"/>
</dbReference>
<keyword evidence="2" id="KW-1185">Reference proteome</keyword>
<dbReference type="AlphaFoldDB" id="E4X123"/>
<proteinExistence type="predicted"/>
<dbReference type="OrthoDB" id="10474675at2759"/>
<dbReference type="FunCoup" id="E4X123">
    <property type="interactions" value="272"/>
</dbReference>
<evidence type="ECO:0000313" key="1">
    <source>
        <dbReference type="EMBL" id="CBY23058.1"/>
    </source>
</evidence>
<organism evidence="1">
    <name type="scientific">Oikopleura dioica</name>
    <name type="common">Tunicate</name>
    <dbReference type="NCBI Taxonomy" id="34765"/>
    <lineage>
        <taxon>Eukaryota</taxon>
        <taxon>Metazoa</taxon>
        <taxon>Chordata</taxon>
        <taxon>Tunicata</taxon>
        <taxon>Appendicularia</taxon>
        <taxon>Copelata</taxon>
        <taxon>Oikopleuridae</taxon>
        <taxon>Oikopleura</taxon>
    </lineage>
</organism>
<dbReference type="PANTHER" id="PTHR21435:SF1">
    <property type="entry name" value="MITOCHONDRIAL IMPORT INNER MEMBRANE TRANSLOCASE SUBUNIT TIM29"/>
    <property type="match status" value="1"/>
</dbReference>
<protein>
    <submittedName>
        <fullName evidence="1">Uncharacterized protein</fullName>
    </submittedName>
</protein>
<name>E4X123_OIKDI</name>
<sequence length="265" mass="31408">MAGEPNIWALARRQTLLKSSRYRLNLKGAETKENFKKHPFRIRFYYRFVKRPTIRFVYTPARNLVLDYYEVSKDLVKYAKTNPFWAALSWASFFLAVASYWKRPVLEDYERDFRELAALSAPISDSSMNSEAYKFVKRNSEALGRGQIKEMNFFFFTLFYMDKYSERNWNPLATCDEMQLSFSEKFSSAVDIGWLGSIWLNRWHASDLDIPTRSEDDKELKDEESQFSSFVRRIQMRPKFKNLIVEERIPRNARAEGLTALLPQN</sequence>
<dbReference type="EMBL" id="FN653020">
    <property type="protein sequence ID" value="CBY23058.1"/>
    <property type="molecule type" value="Genomic_DNA"/>
</dbReference>
<reference evidence="1" key="1">
    <citation type="journal article" date="2010" name="Science">
        <title>Plasticity of animal genome architecture unmasked by rapid evolution of a pelagic tunicate.</title>
        <authorList>
            <person name="Denoeud F."/>
            <person name="Henriet S."/>
            <person name="Mungpakdee S."/>
            <person name="Aury J.M."/>
            <person name="Da Silva C."/>
            <person name="Brinkmann H."/>
            <person name="Mikhaleva J."/>
            <person name="Olsen L.C."/>
            <person name="Jubin C."/>
            <person name="Canestro C."/>
            <person name="Bouquet J.M."/>
            <person name="Danks G."/>
            <person name="Poulain J."/>
            <person name="Campsteijn C."/>
            <person name="Adamski M."/>
            <person name="Cross I."/>
            <person name="Yadetie F."/>
            <person name="Muffato M."/>
            <person name="Louis A."/>
            <person name="Butcher S."/>
            <person name="Tsagkogeorga G."/>
            <person name="Konrad A."/>
            <person name="Singh S."/>
            <person name="Jensen M.F."/>
            <person name="Cong E.H."/>
            <person name="Eikeseth-Otteraa H."/>
            <person name="Noel B."/>
            <person name="Anthouard V."/>
            <person name="Porcel B.M."/>
            <person name="Kachouri-Lafond R."/>
            <person name="Nishino A."/>
            <person name="Ugolini M."/>
            <person name="Chourrout P."/>
            <person name="Nishida H."/>
            <person name="Aasland R."/>
            <person name="Huzurbazar S."/>
            <person name="Westhof E."/>
            <person name="Delsuc F."/>
            <person name="Lehrach H."/>
            <person name="Reinhardt R."/>
            <person name="Weissenbach J."/>
            <person name="Roy S.W."/>
            <person name="Artiguenave F."/>
            <person name="Postlethwait J.H."/>
            <person name="Manak J.R."/>
            <person name="Thompson E.M."/>
            <person name="Jaillon O."/>
            <person name="Du Pasquier L."/>
            <person name="Boudinot P."/>
            <person name="Liberles D.A."/>
            <person name="Volff J.N."/>
            <person name="Philippe H."/>
            <person name="Lenhard B."/>
            <person name="Roest Crollius H."/>
            <person name="Wincker P."/>
            <person name="Chourrout D."/>
        </authorList>
    </citation>
    <scope>NUCLEOTIDE SEQUENCE [LARGE SCALE GENOMIC DNA]</scope>
</reference>
<dbReference type="Proteomes" id="UP000001307">
    <property type="component" value="Unassembled WGS sequence"/>
</dbReference>